<dbReference type="UniPathway" id="UPA00048">
    <property type="reaction ID" value="UER00070"/>
</dbReference>
<evidence type="ECO:0000313" key="13">
    <source>
        <dbReference type="EMBL" id="OGF28803.1"/>
    </source>
</evidence>
<keyword evidence="9 11" id="KW-0464">Manganese</keyword>
<dbReference type="InterPro" id="IPR050073">
    <property type="entry name" value="2-IPM_HCS-like"/>
</dbReference>
<reference evidence="13 14" key="1">
    <citation type="journal article" date="2016" name="Nat. Commun.">
        <title>Thousands of microbial genomes shed light on interconnected biogeochemical processes in an aquifer system.</title>
        <authorList>
            <person name="Anantharaman K."/>
            <person name="Brown C.T."/>
            <person name="Hug L.A."/>
            <person name="Sharon I."/>
            <person name="Castelle C.J."/>
            <person name="Probst A.J."/>
            <person name="Thomas B.C."/>
            <person name="Singh A."/>
            <person name="Wilkins M.J."/>
            <person name="Karaoz U."/>
            <person name="Brodie E.L."/>
            <person name="Williams K.H."/>
            <person name="Hubbard S.S."/>
            <person name="Banfield J.F."/>
        </authorList>
    </citation>
    <scope>NUCLEOTIDE SEQUENCE [LARGE SCALE GENOMIC DNA]</scope>
</reference>
<dbReference type="PROSITE" id="PS00816">
    <property type="entry name" value="AIPM_HOMOCIT_SYNTH_2"/>
    <property type="match status" value="1"/>
</dbReference>
<dbReference type="FunFam" id="3.20.20.70:FF:000010">
    <property type="entry name" value="2-isopropylmalate synthase"/>
    <property type="match status" value="1"/>
</dbReference>
<dbReference type="GO" id="GO:0009098">
    <property type="term" value="P:L-leucine biosynthetic process"/>
    <property type="evidence" value="ECO:0007669"/>
    <property type="project" value="UniProtKB-UniRule"/>
</dbReference>
<accession>A0A1F5SQS9</accession>
<evidence type="ECO:0000256" key="10">
    <source>
        <dbReference type="ARBA" id="ARBA00023304"/>
    </source>
</evidence>
<keyword evidence="7 11" id="KW-0808">Transferase</keyword>
<comment type="function">
    <text evidence="11">Catalyzes the condensation of the acetyl group of acetyl-CoA with 3-methyl-2-oxobutanoate (2-ketoisovalerate) to form 3-carboxy-3-hydroxy-4-methylpentanoate (2-isopropylmalate).</text>
</comment>
<feature type="domain" description="Pyruvate carboxyltransferase" evidence="12">
    <location>
        <begin position="5"/>
        <end position="267"/>
    </location>
</feature>
<dbReference type="NCBIfam" id="NF002086">
    <property type="entry name" value="PRK00915.1-3"/>
    <property type="match status" value="1"/>
</dbReference>
<dbReference type="Gene3D" id="1.10.238.260">
    <property type="match status" value="1"/>
</dbReference>
<evidence type="ECO:0000256" key="4">
    <source>
        <dbReference type="ARBA" id="ARBA00018198"/>
    </source>
</evidence>
<dbReference type="GO" id="GO:0003852">
    <property type="term" value="F:2-isopropylmalate synthase activity"/>
    <property type="evidence" value="ECO:0007669"/>
    <property type="project" value="UniProtKB-UniRule"/>
</dbReference>
<dbReference type="HAMAP" id="MF_01025">
    <property type="entry name" value="LeuA_type1"/>
    <property type="match status" value="1"/>
</dbReference>
<dbReference type="Pfam" id="PF08502">
    <property type="entry name" value="LeuA_dimer"/>
    <property type="match status" value="1"/>
</dbReference>
<dbReference type="InterPro" id="IPR000891">
    <property type="entry name" value="PYR_CT"/>
</dbReference>
<dbReference type="PANTHER" id="PTHR10277:SF9">
    <property type="entry name" value="2-ISOPROPYLMALATE SYNTHASE 1, CHLOROPLASTIC-RELATED"/>
    <property type="match status" value="1"/>
</dbReference>
<dbReference type="SMART" id="SM00917">
    <property type="entry name" value="LeuA_dimer"/>
    <property type="match status" value="1"/>
</dbReference>
<feature type="binding site" evidence="11">
    <location>
        <position position="202"/>
    </location>
    <ligand>
        <name>Mn(2+)</name>
        <dbReference type="ChEBI" id="CHEBI:29035"/>
    </ligand>
</feature>
<dbReference type="EMBL" id="MFGC01000006">
    <property type="protein sequence ID" value="OGF28803.1"/>
    <property type="molecule type" value="Genomic_DNA"/>
</dbReference>
<evidence type="ECO:0000256" key="7">
    <source>
        <dbReference type="ARBA" id="ARBA00022679"/>
    </source>
</evidence>
<dbReference type="Gene3D" id="3.30.160.270">
    <property type="match status" value="1"/>
</dbReference>
<evidence type="ECO:0000256" key="11">
    <source>
        <dbReference type="HAMAP-Rule" id="MF_01025"/>
    </source>
</evidence>
<dbReference type="FunFam" id="1.10.238.260:FF:000001">
    <property type="entry name" value="2-isopropylmalate synthase"/>
    <property type="match status" value="1"/>
</dbReference>
<comment type="similarity">
    <text evidence="2 11">Belongs to the alpha-IPM synthase/homocitrate synthase family. LeuA type 1 subfamily.</text>
</comment>
<evidence type="ECO:0000313" key="14">
    <source>
        <dbReference type="Proteomes" id="UP000178925"/>
    </source>
</evidence>
<dbReference type="CDD" id="cd07940">
    <property type="entry name" value="DRE_TIM_IPMS"/>
    <property type="match status" value="1"/>
</dbReference>
<dbReference type="PROSITE" id="PS00815">
    <property type="entry name" value="AIPM_HOMOCIT_SYNTH_1"/>
    <property type="match status" value="1"/>
</dbReference>
<evidence type="ECO:0000256" key="5">
    <source>
        <dbReference type="ARBA" id="ARBA00022430"/>
    </source>
</evidence>
<dbReference type="Pfam" id="PF22617">
    <property type="entry name" value="HCS_D2"/>
    <property type="match status" value="1"/>
</dbReference>
<organism evidence="13 14">
    <name type="scientific">Candidatus Falkowbacteria bacterium RIFOXYA2_FULL_47_9</name>
    <dbReference type="NCBI Taxonomy" id="1797995"/>
    <lineage>
        <taxon>Bacteria</taxon>
        <taxon>Candidatus Falkowiibacteriota</taxon>
    </lineage>
</organism>
<feature type="binding site" evidence="11">
    <location>
        <position position="14"/>
    </location>
    <ligand>
        <name>Mn(2+)</name>
        <dbReference type="ChEBI" id="CHEBI:29035"/>
    </ligand>
</feature>
<dbReference type="SUPFAM" id="SSF110921">
    <property type="entry name" value="2-isopropylmalate synthase LeuA, allosteric (dimerisation) domain"/>
    <property type="match status" value="1"/>
</dbReference>
<dbReference type="NCBIfam" id="TIGR00973">
    <property type="entry name" value="leuA_bact"/>
    <property type="match status" value="1"/>
</dbReference>
<evidence type="ECO:0000259" key="12">
    <source>
        <dbReference type="PROSITE" id="PS50991"/>
    </source>
</evidence>
<comment type="pathway">
    <text evidence="1 11">Amino-acid biosynthesis; L-leucine biosynthesis; L-leucine from 3-methyl-2-oxobutanoate: step 1/4.</text>
</comment>
<dbReference type="InterPro" id="IPR036230">
    <property type="entry name" value="LeuA_allosteric_dom_sf"/>
</dbReference>
<feature type="binding site" evidence="11">
    <location>
        <position position="238"/>
    </location>
    <ligand>
        <name>Mn(2+)</name>
        <dbReference type="ChEBI" id="CHEBI:29035"/>
    </ligand>
</feature>
<dbReference type="Gene3D" id="3.20.20.70">
    <property type="entry name" value="Aldolase class I"/>
    <property type="match status" value="1"/>
</dbReference>
<dbReference type="InterPro" id="IPR002034">
    <property type="entry name" value="AIPM/Hcit_synth_CS"/>
</dbReference>
<feature type="binding site" evidence="11">
    <location>
        <position position="204"/>
    </location>
    <ligand>
        <name>Mn(2+)</name>
        <dbReference type="ChEBI" id="CHEBI:29035"/>
    </ligand>
</feature>
<evidence type="ECO:0000256" key="2">
    <source>
        <dbReference type="ARBA" id="ARBA00009396"/>
    </source>
</evidence>
<dbReference type="InterPro" id="IPR013709">
    <property type="entry name" value="2-isopropylmalate_synth_dimer"/>
</dbReference>
<evidence type="ECO:0000256" key="3">
    <source>
        <dbReference type="ARBA" id="ARBA00012973"/>
    </source>
</evidence>
<dbReference type="InterPro" id="IPR054691">
    <property type="entry name" value="LeuA/HCS_post-cat"/>
</dbReference>
<keyword evidence="8 11" id="KW-0479">Metal-binding</keyword>
<dbReference type="STRING" id="1797995.A2242_02160"/>
<dbReference type="SUPFAM" id="SSF51569">
    <property type="entry name" value="Aldolase"/>
    <property type="match status" value="1"/>
</dbReference>
<protein>
    <recommendedName>
        <fullName evidence="4 11">2-isopropylmalate synthase</fullName>
        <ecNumber evidence="3 11">2.3.3.13</ecNumber>
    </recommendedName>
    <alternativeName>
        <fullName evidence="11">Alpha-IPM synthase</fullName>
    </alternativeName>
    <alternativeName>
        <fullName evidence="11">Alpha-isopropylmalate synthase</fullName>
    </alternativeName>
</protein>
<dbReference type="PANTHER" id="PTHR10277">
    <property type="entry name" value="HOMOCITRATE SYNTHASE-RELATED"/>
    <property type="match status" value="1"/>
</dbReference>
<gene>
    <name evidence="11" type="primary">leuA</name>
    <name evidence="13" type="ORF">A2242_02160</name>
</gene>
<comment type="caution">
    <text evidence="13">The sequence shown here is derived from an EMBL/GenBank/DDBJ whole genome shotgun (WGS) entry which is preliminary data.</text>
</comment>
<keyword evidence="10 11" id="KW-0100">Branched-chain amino acid biosynthesis</keyword>
<dbReference type="EC" id="2.3.3.13" evidence="3 11"/>
<proteinExistence type="inferred from homology"/>
<keyword evidence="5 11" id="KW-0432">Leucine biosynthesis</keyword>
<dbReference type="InterPro" id="IPR005671">
    <property type="entry name" value="LeuA_bact_synth"/>
</dbReference>
<comment type="subunit">
    <text evidence="11">Homodimer.</text>
</comment>
<evidence type="ECO:0000256" key="1">
    <source>
        <dbReference type="ARBA" id="ARBA00004689"/>
    </source>
</evidence>
<feature type="region of interest" description="Regulatory domain" evidence="11">
    <location>
        <begin position="392"/>
        <end position="512"/>
    </location>
</feature>
<comment type="cofactor">
    <cofactor evidence="11">
        <name>Mn(2+)</name>
        <dbReference type="ChEBI" id="CHEBI:29035"/>
    </cofactor>
</comment>
<keyword evidence="11" id="KW-0963">Cytoplasm</keyword>
<dbReference type="AlphaFoldDB" id="A0A1F5SQS9"/>
<dbReference type="GO" id="GO:0030145">
    <property type="term" value="F:manganese ion binding"/>
    <property type="evidence" value="ECO:0007669"/>
    <property type="project" value="UniProtKB-UniRule"/>
</dbReference>
<evidence type="ECO:0000256" key="9">
    <source>
        <dbReference type="ARBA" id="ARBA00023211"/>
    </source>
</evidence>
<evidence type="ECO:0000256" key="8">
    <source>
        <dbReference type="ARBA" id="ARBA00022723"/>
    </source>
</evidence>
<comment type="catalytic activity">
    <reaction evidence="11">
        <text>3-methyl-2-oxobutanoate + acetyl-CoA + H2O = (2S)-2-isopropylmalate + CoA + H(+)</text>
        <dbReference type="Rhea" id="RHEA:21524"/>
        <dbReference type="ChEBI" id="CHEBI:1178"/>
        <dbReference type="ChEBI" id="CHEBI:11851"/>
        <dbReference type="ChEBI" id="CHEBI:15377"/>
        <dbReference type="ChEBI" id="CHEBI:15378"/>
        <dbReference type="ChEBI" id="CHEBI:57287"/>
        <dbReference type="ChEBI" id="CHEBI:57288"/>
        <dbReference type="EC" id="2.3.3.13"/>
    </reaction>
</comment>
<dbReference type="PROSITE" id="PS50991">
    <property type="entry name" value="PYR_CT"/>
    <property type="match status" value="1"/>
</dbReference>
<dbReference type="GO" id="GO:0005737">
    <property type="term" value="C:cytoplasm"/>
    <property type="evidence" value="ECO:0007669"/>
    <property type="project" value="UniProtKB-UniRule"/>
</dbReference>
<evidence type="ECO:0000256" key="6">
    <source>
        <dbReference type="ARBA" id="ARBA00022605"/>
    </source>
</evidence>
<dbReference type="NCBIfam" id="NF002087">
    <property type="entry name" value="PRK00915.1-4"/>
    <property type="match status" value="1"/>
</dbReference>
<name>A0A1F5SQS9_9BACT</name>
<dbReference type="GO" id="GO:0003985">
    <property type="term" value="F:acetyl-CoA C-acetyltransferase activity"/>
    <property type="evidence" value="ECO:0007669"/>
    <property type="project" value="UniProtKB-UniRule"/>
</dbReference>
<dbReference type="InterPro" id="IPR013785">
    <property type="entry name" value="Aldolase_TIM"/>
</dbReference>
<dbReference type="Proteomes" id="UP000178925">
    <property type="component" value="Unassembled WGS sequence"/>
</dbReference>
<sequence length="512" mass="55893">MSDKIIIFDTTLRDGEQSPGFSMNLQEKLEFAFQLKRLGVDVIEAGFPISSPGDFESVKAIAQQVDGPQICGLARAMDKDIDRCWEAVQHSKNPRIHTFIATSPIHVEKKLKKTQQEVREIAVNAVKRAKQYTDNVEFSTEDAARTGRDYICEVVEAVIDAGATTVNIPDTVGYSNPWEYGALIEYIFEKVPNVGQAIISVHCHNDLGLAVANSLAAARMGARQIECTINGIGERAGNASLEEVVMNIKTRRNFFPFHTDVNTEQIYPASRLLTRFTGISVQPNKAIVGANAFAHEAGIHQDGVLKERTTYEIMSPQSVGRSGNSMVLGKHSGRHAFVSRMKELGFALDDAALEKAFAAFKNLADLKKIIFDEDLLVIVDEQSRASDYARYNLEDIFIRIGQDKKPSASIRLRVDGDILEGSGTGDGALDAAFSVIKNLTNMEDAVLVDYHVGAVTRGTDALASVNITISAGGREAIGRGADTDVIRASIKAFINAINHCCFENGQVKPTEV</sequence>
<dbReference type="Pfam" id="PF00682">
    <property type="entry name" value="HMGL-like"/>
    <property type="match status" value="1"/>
</dbReference>
<keyword evidence="6 11" id="KW-0028">Amino-acid biosynthesis</keyword>